<gene>
    <name evidence="1" type="ORF">IQ235_10100</name>
</gene>
<dbReference type="EMBL" id="JADEXN010000154">
    <property type="protein sequence ID" value="MBE9041129.1"/>
    <property type="molecule type" value="Genomic_DNA"/>
</dbReference>
<dbReference type="Proteomes" id="UP000621799">
    <property type="component" value="Unassembled WGS sequence"/>
</dbReference>
<keyword evidence="2" id="KW-1185">Reference proteome</keyword>
<evidence type="ECO:0000313" key="2">
    <source>
        <dbReference type="Proteomes" id="UP000621799"/>
    </source>
</evidence>
<dbReference type="AlphaFoldDB" id="A0A928VX14"/>
<name>A0A928VX14_9CYAN</name>
<evidence type="ECO:0000313" key="1">
    <source>
        <dbReference type="EMBL" id="MBE9041129.1"/>
    </source>
</evidence>
<sequence>DDGGVENAIRAWAANDSKVAAILDRVDRRRLSYTKELFFEVGFAPFEAMTRARMVYYSLVGEFTIGTRANRDERLAEIRLQHAILTRRN</sequence>
<organism evidence="1 2">
    <name type="scientific">Zarconia navalis LEGE 11467</name>
    <dbReference type="NCBI Taxonomy" id="1828826"/>
    <lineage>
        <taxon>Bacteria</taxon>
        <taxon>Bacillati</taxon>
        <taxon>Cyanobacteriota</taxon>
        <taxon>Cyanophyceae</taxon>
        <taxon>Oscillatoriophycideae</taxon>
        <taxon>Oscillatoriales</taxon>
        <taxon>Oscillatoriales incertae sedis</taxon>
        <taxon>Zarconia</taxon>
        <taxon>Zarconia navalis</taxon>
    </lineage>
</organism>
<reference evidence="1" key="1">
    <citation type="submission" date="2020-10" db="EMBL/GenBank/DDBJ databases">
        <authorList>
            <person name="Castelo-Branco R."/>
            <person name="Eusebio N."/>
            <person name="Adriana R."/>
            <person name="Vieira A."/>
            <person name="Brugerolle De Fraissinette N."/>
            <person name="Rezende De Castro R."/>
            <person name="Schneider M.P."/>
            <person name="Vasconcelos V."/>
            <person name="Leao P.N."/>
        </authorList>
    </citation>
    <scope>NUCLEOTIDE SEQUENCE</scope>
    <source>
        <strain evidence="1">LEGE 11467</strain>
    </source>
</reference>
<accession>A0A928VX14</accession>
<proteinExistence type="predicted"/>
<protein>
    <submittedName>
        <fullName evidence="1">TetR/AcrR family transcriptional regulator</fullName>
    </submittedName>
</protein>
<dbReference type="RefSeq" id="WP_264321356.1">
    <property type="nucleotide sequence ID" value="NZ_JADEXN010000154.1"/>
</dbReference>
<comment type="caution">
    <text evidence="1">The sequence shown here is derived from an EMBL/GenBank/DDBJ whole genome shotgun (WGS) entry which is preliminary data.</text>
</comment>
<feature type="non-terminal residue" evidence="1">
    <location>
        <position position="1"/>
    </location>
</feature>